<keyword evidence="3" id="KW-1185">Reference proteome</keyword>
<evidence type="ECO:0000259" key="1">
    <source>
        <dbReference type="Pfam" id="PF09937"/>
    </source>
</evidence>
<evidence type="ECO:0000313" key="3">
    <source>
        <dbReference type="Proteomes" id="UP000018766"/>
    </source>
</evidence>
<reference evidence="2 3" key="1">
    <citation type="submission" date="2013-11" db="EMBL/GenBank/DDBJ databases">
        <title>Genomic analysis of Pelistega sp. HM-7.</title>
        <authorList>
            <person name="Kumbhare S.V."/>
            <person name="Shetty S.A."/>
            <person name="Sharma O."/>
            <person name="Dhotre D.P."/>
        </authorList>
    </citation>
    <scope>NUCLEOTIDE SEQUENCE [LARGE SCALE GENOMIC DNA]</scope>
    <source>
        <strain evidence="2 3">HM-7</strain>
    </source>
</reference>
<gene>
    <name evidence="2" type="ORF">V757_12655</name>
</gene>
<organism evidence="2 3">
    <name type="scientific">Pelistega indica</name>
    <dbReference type="NCBI Taxonomy" id="1414851"/>
    <lineage>
        <taxon>Bacteria</taxon>
        <taxon>Pseudomonadati</taxon>
        <taxon>Pseudomonadota</taxon>
        <taxon>Betaproteobacteria</taxon>
        <taxon>Burkholderiales</taxon>
        <taxon>Alcaligenaceae</taxon>
        <taxon>Pelistega</taxon>
    </lineage>
</organism>
<dbReference type="Gene3D" id="2.160.20.80">
    <property type="entry name" value="E3 ubiquitin-protein ligase SopA"/>
    <property type="match status" value="3"/>
</dbReference>
<dbReference type="RefSeq" id="WP_023953465.1">
    <property type="nucleotide sequence ID" value="NZ_AYSV01000143.1"/>
</dbReference>
<name>V8FSS2_9BURK</name>
<dbReference type="InterPro" id="IPR001646">
    <property type="entry name" value="5peptide_repeat"/>
</dbReference>
<feature type="domain" description="DUF2169" evidence="1">
    <location>
        <begin position="34"/>
        <end position="300"/>
    </location>
</feature>
<dbReference type="AlphaFoldDB" id="V8FSS2"/>
<sequence length="866" mass="98614">MKISKSIASSLLVRPYRWKGQSRIGLSLMLLVNTKSGAPVIESESKLWKVAAEHLDSQGIIEYGIPKVYPEFLVSGYAYTAHQQDKTSIRVAVEVNDKKRELLVTGDRYFDGDKISNPLAFESLPLSWANSYGGGNYENNPLGRGAEDILRENVAIRELPNIEDPTQQVIDRQKIYRAVNFGAQSITWPIRFSKVGSYTEKWQKTDFPGFFDDMDPSLFNAAQDEQIWFDQVEFTDNTLFNVKNMHPEKPQWSGIVPAWRGRCLIELQENETTEPLIRDVFLSLKTLWLIPHLESYIVIFQGSVPCWYEDGAEIKHVLAAVEWKHSPKEAAHYTSFMRTRENHDESALLAYLDEDLLPENVQIDTIAPTSEMKGHLATKLSQLQKYMYSMAREQLTTMGVDANHFLPEIVGPMPSPLVDMRMLPEEQKLREQQLQQMKEHLKEVKEASIRFKRTAGKDKTVLELLGGEDYLKQIITQGDGANVSRQETALSTFAESFEGIDTVQMEKTQQRQQQLYAMSAHLHGNTFIEDKTKANVLRELVLQAINEQKPLEHMDLTGADLSGLVFDGVSFKASVLKKANLRQSTFKNCCFDMSALCYAELTASKFEQCTFEMSNISLCTMDHCLFESCQFQKMTIEQLKVQHSYFNHCDFSEIFIQQGEFQQSAFNVGVLEGTVFVESSLVGVEFTETQMNKCAFMNTSIEKSAFIDCHIVRLAINDGAIVHTQFTKSWLEAISVKVDQVLANNDFTQVYIKNSSLRQQIFEQVNFSEAILDNTDFSLSIFKNAAFNHSQTPQSIFGRAKFLRVDFTGANLSHSLMGRCVFEAVNFTHVNFFRTELALSHFSDDCIEHENYMVLAQLEPSQREAT</sequence>
<accession>V8FSS2</accession>
<dbReference type="Pfam" id="PF09937">
    <property type="entry name" value="DUF2169"/>
    <property type="match status" value="1"/>
</dbReference>
<proteinExistence type="predicted"/>
<dbReference type="EMBL" id="AYSV01000143">
    <property type="protein sequence ID" value="ETD66442.1"/>
    <property type="molecule type" value="Genomic_DNA"/>
</dbReference>
<dbReference type="SUPFAM" id="SSF141571">
    <property type="entry name" value="Pentapeptide repeat-like"/>
    <property type="match status" value="2"/>
</dbReference>
<dbReference type="InterPro" id="IPR018683">
    <property type="entry name" value="DUF2169"/>
</dbReference>
<comment type="caution">
    <text evidence="2">The sequence shown here is derived from an EMBL/GenBank/DDBJ whole genome shotgun (WGS) entry which is preliminary data.</text>
</comment>
<protein>
    <recommendedName>
        <fullName evidence="1">DUF2169 domain-containing protein</fullName>
    </recommendedName>
</protein>
<dbReference type="PATRIC" id="fig|1414851.3.peg.2628"/>
<dbReference type="PANTHER" id="PTHR42999:SF1">
    <property type="entry name" value="PENTAPEPTIDE REPEAT-CONTAINING PROTEIN"/>
    <property type="match status" value="1"/>
</dbReference>
<dbReference type="InterPro" id="IPR052949">
    <property type="entry name" value="PA_immunity-related"/>
</dbReference>
<evidence type="ECO:0000313" key="2">
    <source>
        <dbReference type="EMBL" id="ETD66442.1"/>
    </source>
</evidence>
<dbReference type="Pfam" id="PF00805">
    <property type="entry name" value="Pentapeptide"/>
    <property type="match status" value="3"/>
</dbReference>
<dbReference type="Proteomes" id="UP000018766">
    <property type="component" value="Unassembled WGS sequence"/>
</dbReference>
<dbReference type="OrthoDB" id="237820at2"/>
<dbReference type="PANTHER" id="PTHR42999">
    <property type="entry name" value="ANTIBIOTIC RESISTANCE PROTEIN MCBG"/>
    <property type="match status" value="1"/>
</dbReference>